<gene>
    <name evidence="1" type="ORF">AAP_00598</name>
</gene>
<dbReference type="PANTHER" id="PTHR40638">
    <property type="entry name" value="UPF0591 MEMBRANE PROTEIN C15E1.02C"/>
    <property type="match status" value="1"/>
</dbReference>
<reference evidence="1 2" key="1">
    <citation type="journal article" date="2016" name="Genome Biol. Evol.">
        <title>Divergent and convergent evolution of fungal pathogenicity.</title>
        <authorList>
            <person name="Shang Y."/>
            <person name="Xiao G."/>
            <person name="Zheng P."/>
            <person name="Cen K."/>
            <person name="Zhan S."/>
            <person name="Wang C."/>
        </authorList>
    </citation>
    <scope>NUCLEOTIDE SEQUENCE [LARGE SCALE GENOMIC DNA]</scope>
    <source>
        <strain evidence="1 2">ARSEF 7405</strain>
    </source>
</reference>
<keyword evidence="2" id="KW-1185">Reference proteome</keyword>
<comment type="caution">
    <text evidence="1">The sequence shown here is derived from an EMBL/GenBank/DDBJ whole genome shotgun (WGS) entry which is preliminary data.</text>
</comment>
<protein>
    <submittedName>
        <fullName evidence="1">Uncharacterized protein</fullName>
    </submittedName>
</protein>
<dbReference type="InterPro" id="IPR013879">
    <property type="entry name" value="DUF1761"/>
</dbReference>
<accession>A0A168CSF9</accession>
<dbReference type="EMBL" id="AZGZ01000002">
    <property type="protein sequence ID" value="KZZ96955.1"/>
    <property type="molecule type" value="Genomic_DNA"/>
</dbReference>
<name>A0A168CSF9_9EURO</name>
<dbReference type="VEuPathDB" id="FungiDB:AAP_00598"/>
<dbReference type="OrthoDB" id="2344991at2759"/>
<dbReference type="AlphaFoldDB" id="A0A168CSF9"/>
<evidence type="ECO:0000313" key="2">
    <source>
        <dbReference type="Proteomes" id="UP000242877"/>
    </source>
</evidence>
<sequence>MSTSNFEFFPIIRPSAIVLGIMFNEAASLTEFCPLIRDTRRRVSSASTAEEFLKSKEASSALSAAASTLCGSAIKTYAVAALLDATRTCCCKGAVYIGTMVYVASSAPTIISQIFVEKKPVKAVLASEGVRAAETIGLSLIMTWWGTRTSPLIHSTAMRY</sequence>
<dbReference type="Pfam" id="PF08570">
    <property type="entry name" value="DUF1761"/>
    <property type="match status" value="1"/>
</dbReference>
<dbReference type="Proteomes" id="UP000242877">
    <property type="component" value="Unassembled WGS sequence"/>
</dbReference>
<proteinExistence type="predicted"/>
<organism evidence="1 2">
    <name type="scientific">Ascosphaera apis ARSEF 7405</name>
    <dbReference type="NCBI Taxonomy" id="392613"/>
    <lineage>
        <taxon>Eukaryota</taxon>
        <taxon>Fungi</taxon>
        <taxon>Dikarya</taxon>
        <taxon>Ascomycota</taxon>
        <taxon>Pezizomycotina</taxon>
        <taxon>Eurotiomycetes</taxon>
        <taxon>Eurotiomycetidae</taxon>
        <taxon>Onygenales</taxon>
        <taxon>Ascosphaeraceae</taxon>
        <taxon>Ascosphaera</taxon>
    </lineage>
</organism>
<dbReference type="PANTHER" id="PTHR40638:SF1">
    <property type="entry name" value="UPF0591 MEMBRANE PROTEIN C15E1.02C"/>
    <property type="match status" value="1"/>
</dbReference>
<evidence type="ECO:0000313" key="1">
    <source>
        <dbReference type="EMBL" id="KZZ96955.1"/>
    </source>
</evidence>